<dbReference type="Proteomes" id="UP000016801">
    <property type="component" value="Unassembled WGS sequence"/>
</dbReference>
<comment type="caution">
    <text evidence="2">The sequence shown here is derived from an EMBL/GenBank/DDBJ whole genome shotgun (WGS) entry which is preliminary data.</text>
</comment>
<gene>
    <name evidence="2" type="ORF">CPUR_01422</name>
</gene>
<dbReference type="PhylomeDB" id="M1W6M3"/>
<sequence length="78" mass="8111">MVKISSIFITLLAAISPVVQAGCTPGLNYCGWNLRKYGGYNGLTLGAVYHCSSGGVVTKMEFCETGCADGGTGMNDHC</sequence>
<accession>M1W6M3</accession>
<proteinExistence type="predicted"/>
<feature type="signal peptide" evidence="1">
    <location>
        <begin position="1"/>
        <end position="21"/>
    </location>
</feature>
<dbReference type="OrthoDB" id="4186099at2759"/>
<reference evidence="2 3" key="1">
    <citation type="journal article" date="2013" name="PLoS Genet.">
        <title>Plant-symbiotic fungi as chemical engineers: Multi-genome analysis of the Clavicipitaceae reveals dynamics of alkaloid loci.</title>
        <authorList>
            <person name="Schardl C.L."/>
            <person name="Young C.A."/>
            <person name="Hesse U."/>
            <person name="Amyotte S.G."/>
            <person name="Andreeva K."/>
            <person name="Calie P.J."/>
            <person name="Fleetwood D.J."/>
            <person name="Haws D.C."/>
            <person name="Moore N."/>
            <person name="Oeser B."/>
            <person name="Panaccione D.G."/>
            <person name="Schweri K.K."/>
            <person name="Voisey C.R."/>
            <person name="Farman M.L."/>
            <person name="Jaromczyk J.W."/>
            <person name="Roe B.A."/>
            <person name="O'Sullivan D.M."/>
            <person name="Scott B."/>
            <person name="Tudzynski P."/>
            <person name="An Z."/>
            <person name="Arnaoudova E.G."/>
            <person name="Bullock C.T."/>
            <person name="Charlton N.D."/>
            <person name="Chen L."/>
            <person name="Cox M."/>
            <person name="Dinkins R.D."/>
            <person name="Florea S."/>
            <person name="Glenn A.E."/>
            <person name="Gordon A."/>
            <person name="Gueldener U."/>
            <person name="Harris D.R."/>
            <person name="Hollin W."/>
            <person name="Jaromczyk J."/>
            <person name="Johnson R.D."/>
            <person name="Khan A.K."/>
            <person name="Leistner E."/>
            <person name="Leuchtmann A."/>
            <person name="Li C."/>
            <person name="Liu J."/>
            <person name="Liu J."/>
            <person name="Liu M."/>
            <person name="Mace W."/>
            <person name="Machado C."/>
            <person name="Nagabhyru P."/>
            <person name="Pan J."/>
            <person name="Schmid J."/>
            <person name="Sugawara K."/>
            <person name="Steiner U."/>
            <person name="Takach J.E."/>
            <person name="Tanaka E."/>
            <person name="Webb J.S."/>
            <person name="Wilson E.V."/>
            <person name="Wiseman J.L."/>
            <person name="Yoshida R."/>
            <person name="Zeng Z."/>
        </authorList>
    </citation>
    <scope>NUCLEOTIDE SEQUENCE [LARGE SCALE GENOMIC DNA]</scope>
    <source>
        <strain evidence="2 3">20.1</strain>
    </source>
</reference>
<dbReference type="AlphaFoldDB" id="M1W6M3"/>
<dbReference type="VEuPathDB" id="FungiDB:CPUR_01422"/>
<organism evidence="2 3">
    <name type="scientific">Claviceps purpurea (strain 20.1)</name>
    <name type="common">Ergot fungus</name>
    <name type="synonym">Sphacelia segetum</name>
    <dbReference type="NCBI Taxonomy" id="1111077"/>
    <lineage>
        <taxon>Eukaryota</taxon>
        <taxon>Fungi</taxon>
        <taxon>Dikarya</taxon>
        <taxon>Ascomycota</taxon>
        <taxon>Pezizomycotina</taxon>
        <taxon>Sordariomycetes</taxon>
        <taxon>Hypocreomycetidae</taxon>
        <taxon>Hypocreales</taxon>
        <taxon>Clavicipitaceae</taxon>
        <taxon>Claviceps</taxon>
    </lineage>
</organism>
<keyword evidence="3" id="KW-1185">Reference proteome</keyword>
<feature type="chain" id="PRO_5004018459" evidence="1">
    <location>
        <begin position="22"/>
        <end position="78"/>
    </location>
</feature>
<evidence type="ECO:0000313" key="2">
    <source>
        <dbReference type="EMBL" id="CCE27948.1"/>
    </source>
</evidence>
<evidence type="ECO:0000256" key="1">
    <source>
        <dbReference type="SAM" id="SignalP"/>
    </source>
</evidence>
<name>M1W6M3_CLAP2</name>
<dbReference type="EMBL" id="CAGA01000006">
    <property type="protein sequence ID" value="CCE27948.1"/>
    <property type="molecule type" value="Genomic_DNA"/>
</dbReference>
<protein>
    <submittedName>
        <fullName evidence="2">Uncharacterized protein</fullName>
    </submittedName>
</protein>
<dbReference type="HOGENOM" id="CLU_138695_2_0_1"/>
<evidence type="ECO:0000313" key="3">
    <source>
        <dbReference type="Proteomes" id="UP000016801"/>
    </source>
</evidence>
<keyword evidence="1" id="KW-0732">Signal</keyword>